<evidence type="ECO:0000313" key="2">
    <source>
        <dbReference type="EMBL" id="KZN45222.1"/>
    </source>
</evidence>
<sequence length="117" mass="13408">MLKSIILFFEKIFEWHLYFLGCLVFLLLYLQIVIVPIFFMGVLGSIAYLHFDHFTASSLIVGCLLLGLLVGLYWAERTRRGLGIITFHAYLLSTPEIDGHGTHLRSEIKKQHNKKAA</sequence>
<name>A0A167ACF6_9GAMM</name>
<feature type="transmembrane region" description="Helical" evidence="1">
    <location>
        <begin position="54"/>
        <end position="75"/>
    </location>
</feature>
<organism evidence="2 3">
    <name type="scientific">Pseudoalteromonas luteoviolacea H33</name>
    <dbReference type="NCBI Taxonomy" id="1365251"/>
    <lineage>
        <taxon>Bacteria</taxon>
        <taxon>Pseudomonadati</taxon>
        <taxon>Pseudomonadota</taxon>
        <taxon>Gammaproteobacteria</taxon>
        <taxon>Alteromonadales</taxon>
        <taxon>Pseudoalteromonadaceae</taxon>
        <taxon>Pseudoalteromonas</taxon>
    </lineage>
</organism>
<keyword evidence="1" id="KW-0812">Transmembrane</keyword>
<dbReference type="Proteomes" id="UP000076503">
    <property type="component" value="Unassembled WGS sequence"/>
</dbReference>
<dbReference type="AlphaFoldDB" id="A0A167ACF6"/>
<protein>
    <submittedName>
        <fullName evidence="2">Uncharacterized protein</fullName>
    </submittedName>
</protein>
<reference evidence="2 3" key="1">
    <citation type="submission" date="2013-07" db="EMBL/GenBank/DDBJ databases">
        <title>Comparative Genomic and Metabolomic Analysis of Twelve Strains of Pseudoalteromonas luteoviolacea.</title>
        <authorList>
            <person name="Vynne N.G."/>
            <person name="Mansson M."/>
            <person name="Gram L."/>
        </authorList>
    </citation>
    <scope>NUCLEOTIDE SEQUENCE [LARGE SCALE GENOMIC DNA]</scope>
    <source>
        <strain evidence="2 3">H33</strain>
    </source>
</reference>
<proteinExistence type="predicted"/>
<gene>
    <name evidence="2" type="ORF">N476_04225</name>
</gene>
<dbReference type="OrthoDB" id="5828963at2"/>
<keyword evidence="1" id="KW-0472">Membrane</keyword>
<accession>A0A167ACF6</accession>
<dbReference type="RefSeq" id="WP_063363949.1">
    <property type="nucleotide sequence ID" value="NZ_AUXZ01000130.1"/>
</dbReference>
<keyword evidence="1" id="KW-1133">Transmembrane helix</keyword>
<dbReference type="PATRIC" id="fig|1365251.3.peg.4809"/>
<evidence type="ECO:0000313" key="3">
    <source>
        <dbReference type="Proteomes" id="UP000076503"/>
    </source>
</evidence>
<evidence type="ECO:0000256" key="1">
    <source>
        <dbReference type="SAM" id="Phobius"/>
    </source>
</evidence>
<comment type="caution">
    <text evidence="2">The sequence shown here is derived from an EMBL/GenBank/DDBJ whole genome shotgun (WGS) entry which is preliminary data.</text>
</comment>
<dbReference type="EMBL" id="AUXZ01000130">
    <property type="protein sequence ID" value="KZN45222.1"/>
    <property type="molecule type" value="Genomic_DNA"/>
</dbReference>
<feature type="transmembrane region" description="Helical" evidence="1">
    <location>
        <begin position="20"/>
        <end position="48"/>
    </location>
</feature>